<accession>A0A6N3SYJ5</accession>
<dbReference type="Proteomes" id="UP000032670">
    <property type="component" value="Unassembled WGS sequence"/>
</dbReference>
<proteinExistence type="predicted"/>
<accession>A0A0D6NFS0</accession>
<gene>
    <name evidence="1" type="ORF">Abor_002_035</name>
</gene>
<reference evidence="1 2" key="1">
    <citation type="submission" date="2012-11" db="EMBL/GenBank/DDBJ databases">
        <title>Whole genome sequence of Acetobacter orientalis 21F-2.</title>
        <authorList>
            <person name="Azuma Y."/>
            <person name="Higashiura N."/>
            <person name="Hirakawa H."/>
            <person name="Matsushita K."/>
        </authorList>
    </citation>
    <scope>NUCLEOTIDE SEQUENCE [LARGE SCALE GENOMIC DNA]</scope>
    <source>
        <strain evidence="1 2">21F-2</strain>
    </source>
</reference>
<evidence type="ECO:0000313" key="1">
    <source>
        <dbReference type="EMBL" id="GAN64859.1"/>
    </source>
</evidence>
<name>A0A0D6NFS0_9PROT</name>
<evidence type="ECO:0000313" key="2">
    <source>
        <dbReference type="Proteomes" id="UP000032670"/>
    </source>
</evidence>
<dbReference type="EMBL" id="BAMX01000002">
    <property type="protein sequence ID" value="GAN64859.1"/>
    <property type="molecule type" value="Genomic_DNA"/>
</dbReference>
<comment type="caution">
    <text evidence="1">The sequence shown here is derived from an EMBL/GenBank/DDBJ whole genome shotgun (WGS) entry which is preliminary data.</text>
</comment>
<organism evidence="1 2">
    <name type="scientific">Acetobacter orientalis</name>
    <dbReference type="NCBI Taxonomy" id="146474"/>
    <lineage>
        <taxon>Bacteria</taxon>
        <taxon>Pseudomonadati</taxon>
        <taxon>Pseudomonadota</taxon>
        <taxon>Alphaproteobacteria</taxon>
        <taxon>Acetobacterales</taxon>
        <taxon>Acetobacteraceae</taxon>
        <taxon>Acetobacter</taxon>
    </lineage>
</organism>
<keyword evidence="2" id="KW-1185">Reference proteome</keyword>
<sequence length="55" mass="6329">MAGGLICSYVLSYPLFSNTLFYKPESIKNRLPEYDPRQPVLRTNKEACKTLYEGL</sequence>
<protein>
    <submittedName>
        <fullName evidence="1">Uncharacterized protein</fullName>
    </submittedName>
</protein>
<dbReference type="AlphaFoldDB" id="A0A0D6NFS0"/>